<sequence length="153" mass="16354">MMPEGADFFGLPNRFWSTPPVRGIQGRRATPGGDSVPGFPPEGKRSAQCCRREGVRDWSRMAVTAKSARGAARKARRCDAPTRPAVLAASVPTHTEATRYGAAQAMVLPPYSAAKAALRPAAWAGRGGGHAAWSLLRDQIRSCVPFSPSIRRA</sequence>
<feature type="region of interest" description="Disordered" evidence="1">
    <location>
        <begin position="24"/>
        <end position="50"/>
    </location>
</feature>
<evidence type="ECO:0000256" key="1">
    <source>
        <dbReference type="SAM" id="MobiDB-lite"/>
    </source>
</evidence>
<organism evidence="2 3">
    <name type="scientific">Luteimonas marina</name>
    <dbReference type="NCBI Taxonomy" id="488485"/>
    <lineage>
        <taxon>Bacteria</taxon>
        <taxon>Pseudomonadati</taxon>
        <taxon>Pseudomonadota</taxon>
        <taxon>Gammaproteobacteria</taxon>
        <taxon>Lysobacterales</taxon>
        <taxon>Lysobacteraceae</taxon>
        <taxon>Luteimonas</taxon>
    </lineage>
</organism>
<comment type="caution">
    <text evidence="2">The sequence shown here is derived from an EMBL/GenBank/DDBJ whole genome shotgun (WGS) entry which is preliminary data.</text>
</comment>
<protein>
    <submittedName>
        <fullName evidence="2">Uncharacterized protein</fullName>
    </submittedName>
</protein>
<keyword evidence="3" id="KW-1185">Reference proteome</keyword>
<dbReference type="EMBL" id="VOHK01000003">
    <property type="protein sequence ID" value="TWT21495.1"/>
    <property type="molecule type" value="Genomic_DNA"/>
</dbReference>
<evidence type="ECO:0000313" key="3">
    <source>
        <dbReference type="Proteomes" id="UP000319980"/>
    </source>
</evidence>
<evidence type="ECO:0000313" key="2">
    <source>
        <dbReference type="EMBL" id="TWT21495.1"/>
    </source>
</evidence>
<accession>A0A5C5U7Q9</accession>
<reference evidence="2 3" key="1">
    <citation type="journal article" date="2008" name="Int. J. Syst. Evol. Microbiol.">
        <title>Luteimonas marina sp. nov., isolated from seawater.</title>
        <authorList>
            <person name="Baik K.S."/>
            <person name="Park S.C."/>
            <person name="Kim M.S."/>
            <person name="Kim E.M."/>
            <person name="Park C."/>
            <person name="Chun J."/>
            <person name="Seong C.N."/>
        </authorList>
    </citation>
    <scope>NUCLEOTIDE SEQUENCE [LARGE SCALE GENOMIC DNA]</scope>
    <source>
        <strain evidence="2 3">FR1330</strain>
    </source>
</reference>
<proteinExistence type="predicted"/>
<gene>
    <name evidence="2" type="ORF">FQY83_09155</name>
</gene>
<name>A0A5C5U7Q9_9GAMM</name>
<dbReference type="Proteomes" id="UP000319980">
    <property type="component" value="Unassembled WGS sequence"/>
</dbReference>
<dbReference type="AlphaFoldDB" id="A0A5C5U7Q9"/>